<sequence length="362" mass="39612">MADLGSSLTKMDWLHKLKVGGPMGTPAFHGAQGTVDALGRLSGQVGVPGCPNSPGSYDHGVQPHKDGKPPYSYANLIMHAINSTSKKRMTLSEIYAWICDNFPYYKDVGSGWKNSIRHNLSLNKCFLKVPRSKDDPGKGSYWAIQTPPPDDPLPPTRHRKKRPNDRHSPYSHASGLYPASQHSQVAAYTTVISSQATHIKSDISDSQSLSYHCSLAGMSPASLHQQSPHSVSSPISQHSTDLMFSTTSSVPKSEPTQSHFPKSEPIQSHLDSVSMILFPLPTPSETHCSILDSHSNGEELSSSMYNIYKTVFENSSGTPKLNLSTSDWLHSLDTLKESMRASGNDWQNIDTTQFQGKQCSSC</sequence>
<evidence type="ECO:0000256" key="1">
    <source>
        <dbReference type="ARBA" id="ARBA00004123"/>
    </source>
</evidence>
<evidence type="ECO:0000256" key="2">
    <source>
        <dbReference type="ARBA" id="ARBA00023015"/>
    </source>
</evidence>
<evidence type="ECO:0000256" key="6">
    <source>
        <dbReference type="PROSITE-ProRule" id="PRU00089"/>
    </source>
</evidence>
<feature type="DNA-binding region" description="Fork-head" evidence="6">
    <location>
        <begin position="68"/>
        <end position="163"/>
    </location>
</feature>
<evidence type="ECO:0000313" key="9">
    <source>
        <dbReference type="EMBL" id="CAG5116817.1"/>
    </source>
</evidence>
<dbReference type="PRINTS" id="PR00053">
    <property type="entry name" value="FORKHEAD"/>
</dbReference>
<comment type="caution">
    <text evidence="9">The sequence shown here is derived from an EMBL/GenBank/DDBJ whole genome shotgun (WGS) entry which is preliminary data.</text>
</comment>
<dbReference type="OrthoDB" id="10029558at2759"/>
<dbReference type="Pfam" id="PF00250">
    <property type="entry name" value="Forkhead"/>
    <property type="match status" value="1"/>
</dbReference>
<keyword evidence="10" id="KW-1185">Reference proteome</keyword>
<name>A0A8S3YIK2_9EUPU</name>
<dbReference type="SMART" id="SM00339">
    <property type="entry name" value="FH"/>
    <property type="match status" value="1"/>
</dbReference>
<keyword evidence="3 6" id="KW-0238">DNA-binding</keyword>
<proteinExistence type="predicted"/>
<keyword evidence="4" id="KW-0804">Transcription</keyword>
<dbReference type="InterPro" id="IPR036390">
    <property type="entry name" value="WH_DNA-bd_sf"/>
</dbReference>
<dbReference type="PROSITE" id="PS00657">
    <property type="entry name" value="FORK_HEAD_1"/>
    <property type="match status" value="1"/>
</dbReference>
<dbReference type="InterPro" id="IPR030456">
    <property type="entry name" value="TF_fork_head_CS_2"/>
</dbReference>
<evidence type="ECO:0000256" key="7">
    <source>
        <dbReference type="SAM" id="MobiDB-lite"/>
    </source>
</evidence>
<dbReference type="GO" id="GO:0005634">
    <property type="term" value="C:nucleus"/>
    <property type="evidence" value="ECO:0007669"/>
    <property type="project" value="UniProtKB-SubCell"/>
</dbReference>
<dbReference type="FunFam" id="1.10.10.10:FF:000088">
    <property type="entry name" value="Forkhead box protein J3"/>
    <property type="match status" value="1"/>
</dbReference>
<dbReference type="PANTHER" id="PTHR46078">
    <property type="entry name" value="FORKHEAD BOX PROTEIN J2 FAMILY MEMBER"/>
    <property type="match status" value="1"/>
</dbReference>
<evidence type="ECO:0000256" key="3">
    <source>
        <dbReference type="ARBA" id="ARBA00023125"/>
    </source>
</evidence>
<dbReference type="InterPro" id="IPR018122">
    <property type="entry name" value="TF_fork_head_CS_1"/>
</dbReference>
<feature type="region of interest" description="Disordered" evidence="7">
    <location>
        <begin position="245"/>
        <end position="264"/>
    </location>
</feature>
<dbReference type="PANTHER" id="PTHR46078:SF2">
    <property type="entry name" value="FORK-HEAD DOMAIN-CONTAINING PROTEIN"/>
    <property type="match status" value="1"/>
</dbReference>
<dbReference type="PROSITE" id="PS00658">
    <property type="entry name" value="FORK_HEAD_2"/>
    <property type="match status" value="1"/>
</dbReference>
<accession>A0A8S3YIK2</accession>
<dbReference type="CDD" id="cd20024">
    <property type="entry name" value="FH_FOXJ2-like"/>
    <property type="match status" value="1"/>
</dbReference>
<evidence type="ECO:0000256" key="5">
    <source>
        <dbReference type="ARBA" id="ARBA00023242"/>
    </source>
</evidence>
<feature type="domain" description="Fork-head" evidence="8">
    <location>
        <begin position="68"/>
        <end position="163"/>
    </location>
</feature>
<dbReference type="InterPro" id="IPR001766">
    <property type="entry name" value="Fork_head_dom"/>
</dbReference>
<feature type="region of interest" description="Disordered" evidence="7">
    <location>
        <begin position="133"/>
        <end position="175"/>
    </location>
</feature>
<evidence type="ECO:0000313" key="10">
    <source>
        <dbReference type="Proteomes" id="UP000678393"/>
    </source>
</evidence>
<dbReference type="PROSITE" id="PS50039">
    <property type="entry name" value="FORK_HEAD_3"/>
    <property type="match status" value="1"/>
</dbReference>
<dbReference type="GO" id="GO:0000981">
    <property type="term" value="F:DNA-binding transcription factor activity, RNA polymerase II-specific"/>
    <property type="evidence" value="ECO:0007669"/>
    <property type="project" value="TreeGrafter"/>
</dbReference>
<keyword evidence="5 6" id="KW-0539">Nucleus</keyword>
<evidence type="ECO:0000256" key="4">
    <source>
        <dbReference type="ARBA" id="ARBA00023163"/>
    </source>
</evidence>
<reference evidence="9" key="1">
    <citation type="submission" date="2021-04" db="EMBL/GenBank/DDBJ databases">
        <authorList>
            <consortium name="Molecular Ecology Group"/>
        </authorList>
    </citation>
    <scope>NUCLEOTIDE SEQUENCE</scope>
</reference>
<dbReference type="EMBL" id="CAJHNH020000306">
    <property type="protein sequence ID" value="CAG5116817.1"/>
    <property type="molecule type" value="Genomic_DNA"/>
</dbReference>
<organism evidence="9 10">
    <name type="scientific">Candidula unifasciata</name>
    <dbReference type="NCBI Taxonomy" id="100452"/>
    <lineage>
        <taxon>Eukaryota</taxon>
        <taxon>Metazoa</taxon>
        <taxon>Spiralia</taxon>
        <taxon>Lophotrochozoa</taxon>
        <taxon>Mollusca</taxon>
        <taxon>Gastropoda</taxon>
        <taxon>Heterobranchia</taxon>
        <taxon>Euthyneura</taxon>
        <taxon>Panpulmonata</taxon>
        <taxon>Eupulmonata</taxon>
        <taxon>Stylommatophora</taxon>
        <taxon>Helicina</taxon>
        <taxon>Helicoidea</taxon>
        <taxon>Geomitridae</taxon>
        <taxon>Candidula</taxon>
    </lineage>
</organism>
<dbReference type="InterPro" id="IPR045912">
    <property type="entry name" value="FOXJ2/3-like"/>
</dbReference>
<dbReference type="Proteomes" id="UP000678393">
    <property type="component" value="Unassembled WGS sequence"/>
</dbReference>
<protein>
    <recommendedName>
        <fullName evidence="8">Fork-head domain-containing protein</fullName>
    </recommendedName>
</protein>
<dbReference type="AlphaFoldDB" id="A0A8S3YIK2"/>
<dbReference type="GO" id="GO:0000978">
    <property type="term" value="F:RNA polymerase II cis-regulatory region sequence-specific DNA binding"/>
    <property type="evidence" value="ECO:0007669"/>
    <property type="project" value="TreeGrafter"/>
</dbReference>
<feature type="compositionally biased region" description="Pro residues" evidence="7">
    <location>
        <begin position="146"/>
        <end position="155"/>
    </location>
</feature>
<comment type="subcellular location">
    <subcellularLocation>
        <location evidence="1 6">Nucleus</location>
    </subcellularLocation>
</comment>
<gene>
    <name evidence="9" type="ORF">CUNI_LOCUS2375</name>
</gene>
<dbReference type="InterPro" id="IPR036388">
    <property type="entry name" value="WH-like_DNA-bd_sf"/>
</dbReference>
<evidence type="ECO:0000259" key="8">
    <source>
        <dbReference type="PROSITE" id="PS50039"/>
    </source>
</evidence>
<dbReference type="Gene3D" id="1.10.10.10">
    <property type="entry name" value="Winged helix-like DNA-binding domain superfamily/Winged helix DNA-binding domain"/>
    <property type="match status" value="1"/>
</dbReference>
<keyword evidence="2" id="KW-0805">Transcription regulation</keyword>
<dbReference type="SUPFAM" id="SSF46785">
    <property type="entry name" value="Winged helix' DNA-binding domain"/>
    <property type="match status" value="1"/>
</dbReference>